<keyword evidence="3 4" id="KW-0539">Nucleus</keyword>
<dbReference type="Proteomes" id="UP001168990">
    <property type="component" value="Unassembled WGS sequence"/>
</dbReference>
<reference evidence="7" key="1">
    <citation type="journal article" date="2023" name="bioRxiv">
        <title>Scaffold-level genome assemblies of two parasitoid biocontrol wasps reveal the parthenogenesis mechanism and an associated novel virus.</title>
        <authorList>
            <person name="Inwood S."/>
            <person name="Skelly J."/>
            <person name="Guhlin J."/>
            <person name="Harrop T."/>
            <person name="Goldson S."/>
            <person name="Dearden P."/>
        </authorList>
    </citation>
    <scope>NUCLEOTIDE SEQUENCE</scope>
    <source>
        <strain evidence="7">Irish</strain>
        <tissue evidence="7">Whole body</tissue>
    </source>
</reference>
<accession>A0AA39FA46</accession>
<dbReference type="Pfam" id="PF03184">
    <property type="entry name" value="DDE_1"/>
    <property type="match status" value="1"/>
</dbReference>
<dbReference type="InterPro" id="IPR004875">
    <property type="entry name" value="DDE_SF_endonuclease_dom"/>
</dbReference>
<feature type="domain" description="HTH psq-type" evidence="5">
    <location>
        <begin position="4"/>
        <end position="55"/>
    </location>
</feature>
<reference evidence="7" key="2">
    <citation type="submission" date="2023-03" db="EMBL/GenBank/DDBJ databases">
        <authorList>
            <person name="Inwood S.N."/>
            <person name="Skelly J.G."/>
            <person name="Guhlin J."/>
            <person name="Harrop T.W.R."/>
            <person name="Goldson S.G."/>
            <person name="Dearden P.K."/>
        </authorList>
    </citation>
    <scope>NUCLEOTIDE SEQUENCE</scope>
    <source>
        <strain evidence="7">Irish</strain>
        <tissue evidence="7">Whole body</tissue>
    </source>
</reference>
<dbReference type="InterPro" id="IPR006600">
    <property type="entry name" value="HTH_CenpB_DNA-bd_dom"/>
</dbReference>
<evidence type="ECO:0000256" key="3">
    <source>
        <dbReference type="ARBA" id="ARBA00023242"/>
    </source>
</evidence>
<feature type="DNA-binding region" description="H-T-H motif" evidence="4">
    <location>
        <begin position="31"/>
        <end position="51"/>
    </location>
</feature>
<sequence>MITMAKTRKEKIYSDDDMSLAINAVKSGKSLRQVAKGFNIPFSTLRSRCNGTYDSTTTKGPCPVLTKEEEDGLAKWMIHRGICGYPQTKEQLLDSVQIICKNLKKKTPFINNRPSRRWYNSFCKRHKELLSLRTRKKLTKKRVTVTEKALRDWFKEIANHLESKKLLNINPTRIFNLDERAFFLASNTDNFIVKKGQKVVSNLCNDDKFCLTTLLTCNTEGQMPPGLIMFKGVKLPANITKFLPNSFVAGKSDSGWITGKSFYDYIVNIFYPWCVTNKIEFPVILYVDGRSSHLTLPLSKFCFDKQIELISLYPDATYLMQPLDVALFKPLEKAYKDSLMDWCQDHSGESLNKENFGTVLCKALNRLDLKKIMNNGFQVSGLYPFSADAINYTKLLGCTSEENDDKNEDAAQNNSSNTHANFFENQIEHETLDLFKKSAITGVWSGLEKDRGLYEFWLKTCVNGNSSSSKFNIQQTNISDSLHPLSKKENIEMHEVPDKTTMISKVDESDMPLSKFVLSYNILNNDNNIR</sequence>
<gene>
    <name evidence="7" type="ORF">PV328_004263</name>
</gene>
<protein>
    <recommendedName>
        <fullName evidence="9">Transposase</fullName>
    </recommendedName>
</protein>
<evidence type="ECO:0000313" key="7">
    <source>
        <dbReference type="EMBL" id="KAK0165772.1"/>
    </source>
</evidence>
<name>A0AA39FA46_9HYME</name>
<dbReference type="PROSITE" id="PS50960">
    <property type="entry name" value="HTH_PSQ"/>
    <property type="match status" value="1"/>
</dbReference>
<feature type="domain" description="HTH CENPB-type" evidence="6">
    <location>
        <begin position="57"/>
        <end position="132"/>
    </location>
</feature>
<dbReference type="EMBL" id="JAQQBS010001422">
    <property type="protein sequence ID" value="KAK0165772.1"/>
    <property type="molecule type" value="Genomic_DNA"/>
</dbReference>
<proteinExistence type="predicted"/>
<evidence type="ECO:0000256" key="1">
    <source>
        <dbReference type="ARBA" id="ARBA00004123"/>
    </source>
</evidence>
<dbReference type="InterPro" id="IPR009057">
    <property type="entry name" value="Homeodomain-like_sf"/>
</dbReference>
<dbReference type="PANTHER" id="PTHR19303">
    <property type="entry name" value="TRANSPOSON"/>
    <property type="match status" value="1"/>
</dbReference>
<evidence type="ECO:0000256" key="4">
    <source>
        <dbReference type="PROSITE-ProRule" id="PRU00320"/>
    </source>
</evidence>
<dbReference type="GO" id="GO:0005634">
    <property type="term" value="C:nucleus"/>
    <property type="evidence" value="ECO:0007669"/>
    <property type="project" value="UniProtKB-SubCell"/>
</dbReference>
<dbReference type="PANTHER" id="PTHR19303:SF57">
    <property type="entry name" value="HTH CENPB-TYPE DOMAIN-CONTAINING PROTEIN"/>
    <property type="match status" value="1"/>
</dbReference>
<dbReference type="PROSITE" id="PS51253">
    <property type="entry name" value="HTH_CENPB"/>
    <property type="match status" value="1"/>
</dbReference>
<comment type="subcellular location">
    <subcellularLocation>
        <location evidence="1 4">Nucleus</location>
    </subcellularLocation>
</comment>
<organism evidence="7 8">
    <name type="scientific">Microctonus aethiopoides</name>
    <dbReference type="NCBI Taxonomy" id="144406"/>
    <lineage>
        <taxon>Eukaryota</taxon>
        <taxon>Metazoa</taxon>
        <taxon>Ecdysozoa</taxon>
        <taxon>Arthropoda</taxon>
        <taxon>Hexapoda</taxon>
        <taxon>Insecta</taxon>
        <taxon>Pterygota</taxon>
        <taxon>Neoptera</taxon>
        <taxon>Endopterygota</taxon>
        <taxon>Hymenoptera</taxon>
        <taxon>Apocrita</taxon>
        <taxon>Ichneumonoidea</taxon>
        <taxon>Braconidae</taxon>
        <taxon>Euphorinae</taxon>
        <taxon>Microctonus</taxon>
    </lineage>
</organism>
<evidence type="ECO:0000259" key="5">
    <source>
        <dbReference type="PROSITE" id="PS50960"/>
    </source>
</evidence>
<dbReference type="Gene3D" id="1.10.10.60">
    <property type="entry name" value="Homeodomain-like"/>
    <property type="match status" value="1"/>
</dbReference>
<dbReference type="InterPro" id="IPR007889">
    <property type="entry name" value="HTH_Psq"/>
</dbReference>
<dbReference type="GO" id="GO:0003677">
    <property type="term" value="F:DNA binding"/>
    <property type="evidence" value="ECO:0007669"/>
    <property type="project" value="UniProtKB-UniRule"/>
</dbReference>
<evidence type="ECO:0000313" key="8">
    <source>
        <dbReference type="Proteomes" id="UP001168990"/>
    </source>
</evidence>
<evidence type="ECO:0000259" key="6">
    <source>
        <dbReference type="PROSITE" id="PS51253"/>
    </source>
</evidence>
<dbReference type="AlphaFoldDB" id="A0AA39FA46"/>
<keyword evidence="8" id="KW-1185">Reference proteome</keyword>
<dbReference type="SUPFAM" id="SSF46689">
    <property type="entry name" value="Homeodomain-like"/>
    <property type="match status" value="1"/>
</dbReference>
<dbReference type="InterPro" id="IPR050863">
    <property type="entry name" value="CenT-Element_Derived"/>
</dbReference>
<evidence type="ECO:0008006" key="9">
    <source>
        <dbReference type="Google" id="ProtNLM"/>
    </source>
</evidence>
<evidence type="ECO:0000256" key="2">
    <source>
        <dbReference type="ARBA" id="ARBA00023125"/>
    </source>
</evidence>
<keyword evidence="2 4" id="KW-0238">DNA-binding</keyword>
<comment type="caution">
    <text evidence="7">The sequence shown here is derived from an EMBL/GenBank/DDBJ whole genome shotgun (WGS) entry which is preliminary data.</text>
</comment>
<dbReference type="Pfam" id="PF05225">
    <property type="entry name" value="HTH_psq"/>
    <property type="match status" value="1"/>
</dbReference>